<feature type="binding site" evidence="3">
    <location>
        <position position="79"/>
    </location>
    <ligand>
        <name>Cu cation</name>
        <dbReference type="ChEBI" id="CHEBI:23378"/>
    </ligand>
</feature>
<organism evidence="7 8">
    <name type="scientific">Sphingorhabdus lacus</name>
    <dbReference type="NCBI Taxonomy" id="392610"/>
    <lineage>
        <taxon>Bacteria</taxon>
        <taxon>Pseudomonadati</taxon>
        <taxon>Pseudomonadota</taxon>
        <taxon>Alphaproteobacteria</taxon>
        <taxon>Sphingomonadales</taxon>
        <taxon>Sphingomonadaceae</taxon>
        <taxon>Sphingorhabdus</taxon>
    </lineage>
</organism>
<feature type="domain" description="Thioredoxin" evidence="6">
    <location>
        <begin position="37"/>
        <end position="207"/>
    </location>
</feature>
<sequence length="211" mass="22953">MNKNPRIALSIAISPLLLVLSACNQEPAQPSLTEAPLAGAAIGGDFTLTDQNGKKRTWKEFDGQYRIVYFGYTNCPDICTPDMQNLMAGLKAFEKTKPELAAKIQPIFITVDPKRDTPDVLKQFVGAFHSRALGLSGTDAEIADAAKKFAIYSSRVEGSSPENYLMSHSQTPYLMGPDGKPIAILPADQPNTDANEGAPKLVEAELEKWVR</sequence>
<dbReference type="Gene3D" id="3.40.30.10">
    <property type="entry name" value="Glutaredoxin"/>
    <property type="match status" value="1"/>
</dbReference>
<dbReference type="CDD" id="cd02968">
    <property type="entry name" value="SCO"/>
    <property type="match status" value="1"/>
</dbReference>
<dbReference type="PANTHER" id="PTHR12151">
    <property type="entry name" value="ELECTRON TRANSPORT PROTIN SCO1/SENC FAMILY MEMBER"/>
    <property type="match status" value="1"/>
</dbReference>
<accession>A0A6I6LF54</accession>
<evidence type="ECO:0000256" key="3">
    <source>
        <dbReference type="PIRSR" id="PIRSR603782-1"/>
    </source>
</evidence>
<dbReference type="SUPFAM" id="SSF52833">
    <property type="entry name" value="Thioredoxin-like"/>
    <property type="match status" value="1"/>
</dbReference>
<evidence type="ECO:0000259" key="6">
    <source>
        <dbReference type="PROSITE" id="PS51352"/>
    </source>
</evidence>
<dbReference type="GO" id="GO:0046872">
    <property type="term" value="F:metal ion binding"/>
    <property type="evidence" value="ECO:0007669"/>
    <property type="project" value="UniProtKB-KW"/>
</dbReference>
<feature type="chain" id="PRO_5026306035" evidence="5">
    <location>
        <begin position="25"/>
        <end position="211"/>
    </location>
</feature>
<dbReference type="InterPro" id="IPR036249">
    <property type="entry name" value="Thioredoxin-like_sf"/>
</dbReference>
<dbReference type="InterPro" id="IPR003782">
    <property type="entry name" value="SCO1/SenC"/>
</dbReference>
<keyword evidence="4" id="KW-1015">Disulfide bond</keyword>
<dbReference type="EMBL" id="CP035733">
    <property type="protein sequence ID" value="QGY81042.1"/>
    <property type="molecule type" value="Genomic_DNA"/>
</dbReference>
<keyword evidence="2 3" id="KW-0186">Copper</keyword>
<evidence type="ECO:0000256" key="4">
    <source>
        <dbReference type="PIRSR" id="PIRSR603782-2"/>
    </source>
</evidence>
<protein>
    <submittedName>
        <fullName evidence="7">SCO family protein</fullName>
    </submittedName>
</protein>
<gene>
    <name evidence="7" type="ORF">EUU25_10670</name>
</gene>
<dbReference type="InterPro" id="IPR013766">
    <property type="entry name" value="Thioredoxin_domain"/>
</dbReference>
<dbReference type="AlphaFoldDB" id="A0A6I6LF54"/>
<comment type="similarity">
    <text evidence="1">Belongs to the SCO1/2 family.</text>
</comment>
<feature type="disulfide bond" description="Redox-active" evidence="4">
    <location>
        <begin position="75"/>
        <end position="79"/>
    </location>
</feature>
<feature type="binding site" evidence="3">
    <location>
        <position position="75"/>
    </location>
    <ligand>
        <name>Cu cation</name>
        <dbReference type="ChEBI" id="CHEBI:23378"/>
    </ligand>
</feature>
<evidence type="ECO:0000256" key="2">
    <source>
        <dbReference type="ARBA" id="ARBA00023008"/>
    </source>
</evidence>
<evidence type="ECO:0000313" key="7">
    <source>
        <dbReference type="EMBL" id="QGY81042.1"/>
    </source>
</evidence>
<keyword evidence="3" id="KW-0479">Metal-binding</keyword>
<dbReference type="FunFam" id="3.40.30.10:FF:000013">
    <property type="entry name" value="Blast:Protein SCO1 homolog, mitochondrial"/>
    <property type="match status" value="1"/>
</dbReference>
<dbReference type="PROSITE" id="PS51257">
    <property type="entry name" value="PROKAR_LIPOPROTEIN"/>
    <property type="match status" value="1"/>
</dbReference>
<feature type="signal peptide" evidence="5">
    <location>
        <begin position="1"/>
        <end position="24"/>
    </location>
</feature>
<dbReference type="Pfam" id="PF02630">
    <property type="entry name" value="SCO1-SenC"/>
    <property type="match status" value="1"/>
</dbReference>
<dbReference type="RefSeq" id="WP_158900854.1">
    <property type="nucleotide sequence ID" value="NZ_CP035733.1"/>
</dbReference>
<reference evidence="8" key="1">
    <citation type="submission" date="2019-01" db="EMBL/GenBank/DDBJ databases">
        <title>Sphingorhabdus lacus sp.nov., isolated from an oligotrophic freshwater lake.</title>
        <authorList>
            <person name="Park M."/>
        </authorList>
    </citation>
    <scope>NUCLEOTIDE SEQUENCE [LARGE SCALE GENOMIC DNA]</scope>
    <source>
        <strain evidence="8">IMCC1753</strain>
    </source>
</reference>
<feature type="binding site" evidence="3">
    <location>
        <position position="168"/>
    </location>
    <ligand>
        <name>Cu cation</name>
        <dbReference type="ChEBI" id="CHEBI:23378"/>
    </ligand>
</feature>
<dbReference type="PANTHER" id="PTHR12151:SF25">
    <property type="entry name" value="LINALOOL DEHYDRATASE_ISOMERASE DOMAIN-CONTAINING PROTEIN"/>
    <property type="match status" value="1"/>
</dbReference>
<evidence type="ECO:0000256" key="5">
    <source>
        <dbReference type="SAM" id="SignalP"/>
    </source>
</evidence>
<keyword evidence="8" id="KW-1185">Reference proteome</keyword>
<dbReference type="Proteomes" id="UP000428803">
    <property type="component" value="Chromosome"/>
</dbReference>
<dbReference type="PROSITE" id="PS51352">
    <property type="entry name" value="THIOREDOXIN_2"/>
    <property type="match status" value="1"/>
</dbReference>
<evidence type="ECO:0000313" key="8">
    <source>
        <dbReference type="Proteomes" id="UP000428803"/>
    </source>
</evidence>
<keyword evidence="5" id="KW-0732">Signal</keyword>
<proteinExistence type="inferred from homology"/>
<name>A0A6I6LF54_9SPHN</name>
<evidence type="ECO:0000256" key="1">
    <source>
        <dbReference type="ARBA" id="ARBA00010996"/>
    </source>
</evidence>
<dbReference type="OrthoDB" id="9790194at2"/>
<dbReference type="KEGG" id="slaa:EUU25_10670"/>